<keyword evidence="5" id="KW-1185">Reference proteome</keyword>
<dbReference type="AlphaFoldDB" id="A0A2Z4GEJ9"/>
<sequence length="239" mass="27446">MSKHIYTAILIDDEEHCLRTLEKQLDYVSYEILILGKGSSVSEGVRLLETHQPDFIFLDIHMPEEEGFGLFKAIDLKVSDVIFTTAHDEYALKAYRHHASGYIVKPVIMEELIETLDAIIERKAKRKIEAAEVFTFNGKQETINVPFKEILFIEAKGGYSMIHRVSGETTEISRNLKWMESELSAKQFLRSHAKFLINTAHIEKVVWGAYSGVVLKNGERLNVSRTRKSEVSAWFKERP</sequence>
<reference evidence="4 5" key="1">
    <citation type="submission" date="2018-05" db="EMBL/GenBank/DDBJ databases">
        <title>Complete genome sequence of Arcticibacterium luteifluviistationis SM1504T, a cytophagaceae bacterium isolated from Arctic surface seawater.</title>
        <authorList>
            <person name="Li Y."/>
            <person name="Qin Q.-L."/>
        </authorList>
    </citation>
    <scope>NUCLEOTIDE SEQUENCE [LARGE SCALE GENOMIC DNA]</scope>
    <source>
        <strain evidence="4 5">SM1504</strain>
    </source>
</reference>
<dbReference type="RefSeq" id="WP_111372777.1">
    <property type="nucleotide sequence ID" value="NZ_CP029480.1"/>
</dbReference>
<name>A0A2Z4GEJ9_9BACT</name>
<evidence type="ECO:0008006" key="6">
    <source>
        <dbReference type="Google" id="ProtNLM"/>
    </source>
</evidence>
<dbReference type="SMART" id="SM00448">
    <property type="entry name" value="REC"/>
    <property type="match status" value="1"/>
</dbReference>
<dbReference type="GO" id="GO:0000156">
    <property type="term" value="F:phosphorelay response regulator activity"/>
    <property type="evidence" value="ECO:0007669"/>
    <property type="project" value="InterPro"/>
</dbReference>
<dbReference type="Pfam" id="PF04397">
    <property type="entry name" value="LytTR"/>
    <property type="match status" value="1"/>
</dbReference>
<evidence type="ECO:0000313" key="4">
    <source>
        <dbReference type="EMBL" id="AWV99408.1"/>
    </source>
</evidence>
<dbReference type="Proteomes" id="UP000249873">
    <property type="component" value="Chromosome"/>
</dbReference>
<dbReference type="PANTHER" id="PTHR37299:SF1">
    <property type="entry name" value="STAGE 0 SPORULATION PROTEIN A HOMOLOG"/>
    <property type="match status" value="1"/>
</dbReference>
<protein>
    <recommendedName>
        <fullName evidence="6">DNA-binding response regulator</fullName>
    </recommendedName>
</protein>
<gene>
    <name evidence="4" type="ORF">DJ013_15060</name>
</gene>
<keyword evidence="1" id="KW-0597">Phosphoprotein</keyword>
<dbReference type="InterPro" id="IPR007492">
    <property type="entry name" value="LytTR_DNA-bd_dom"/>
</dbReference>
<evidence type="ECO:0000259" key="2">
    <source>
        <dbReference type="PROSITE" id="PS50110"/>
    </source>
</evidence>
<dbReference type="KEGG" id="als:DJ013_15060"/>
<dbReference type="InterPro" id="IPR001789">
    <property type="entry name" value="Sig_transdc_resp-reg_receiver"/>
</dbReference>
<evidence type="ECO:0000313" key="5">
    <source>
        <dbReference type="Proteomes" id="UP000249873"/>
    </source>
</evidence>
<feature type="domain" description="HTH LytTR-type" evidence="3">
    <location>
        <begin position="134"/>
        <end position="237"/>
    </location>
</feature>
<dbReference type="SMART" id="SM00850">
    <property type="entry name" value="LytTR"/>
    <property type="match status" value="1"/>
</dbReference>
<proteinExistence type="predicted"/>
<dbReference type="OrthoDB" id="1646880at2"/>
<evidence type="ECO:0000259" key="3">
    <source>
        <dbReference type="PROSITE" id="PS50930"/>
    </source>
</evidence>
<dbReference type="SUPFAM" id="SSF52172">
    <property type="entry name" value="CheY-like"/>
    <property type="match status" value="1"/>
</dbReference>
<feature type="domain" description="Response regulatory" evidence="2">
    <location>
        <begin position="7"/>
        <end position="120"/>
    </location>
</feature>
<dbReference type="PROSITE" id="PS50930">
    <property type="entry name" value="HTH_LYTTR"/>
    <property type="match status" value="1"/>
</dbReference>
<dbReference type="PROSITE" id="PS50110">
    <property type="entry name" value="RESPONSE_REGULATORY"/>
    <property type="match status" value="1"/>
</dbReference>
<organism evidence="4 5">
    <name type="scientific">Arcticibacterium luteifluviistationis</name>
    <dbReference type="NCBI Taxonomy" id="1784714"/>
    <lineage>
        <taxon>Bacteria</taxon>
        <taxon>Pseudomonadati</taxon>
        <taxon>Bacteroidota</taxon>
        <taxon>Cytophagia</taxon>
        <taxon>Cytophagales</taxon>
        <taxon>Leadbetterellaceae</taxon>
        <taxon>Arcticibacterium</taxon>
    </lineage>
</organism>
<dbReference type="GO" id="GO:0003677">
    <property type="term" value="F:DNA binding"/>
    <property type="evidence" value="ECO:0007669"/>
    <property type="project" value="InterPro"/>
</dbReference>
<dbReference type="Gene3D" id="3.40.50.2300">
    <property type="match status" value="1"/>
</dbReference>
<dbReference type="PANTHER" id="PTHR37299">
    <property type="entry name" value="TRANSCRIPTIONAL REGULATOR-RELATED"/>
    <property type="match status" value="1"/>
</dbReference>
<evidence type="ECO:0000256" key="1">
    <source>
        <dbReference type="PROSITE-ProRule" id="PRU00169"/>
    </source>
</evidence>
<feature type="modified residue" description="4-aspartylphosphate" evidence="1">
    <location>
        <position position="59"/>
    </location>
</feature>
<dbReference type="Pfam" id="PF00072">
    <property type="entry name" value="Response_reg"/>
    <property type="match status" value="1"/>
</dbReference>
<dbReference type="Gene3D" id="2.40.50.1020">
    <property type="entry name" value="LytTr DNA-binding domain"/>
    <property type="match status" value="1"/>
</dbReference>
<dbReference type="InterPro" id="IPR046947">
    <property type="entry name" value="LytR-like"/>
</dbReference>
<accession>A0A2Z4GEJ9</accession>
<dbReference type="EMBL" id="CP029480">
    <property type="protein sequence ID" value="AWV99408.1"/>
    <property type="molecule type" value="Genomic_DNA"/>
</dbReference>
<dbReference type="InterPro" id="IPR011006">
    <property type="entry name" value="CheY-like_superfamily"/>
</dbReference>